<dbReference type="Proteomes" id="UP001254832">
    <property type="component" value="Unassembled WGS sequence"/>
</dbReference>
<dbReference type="AlphaFoldDB" id="A0AAP5GWH1"/>
<proteinExistence type="predicted"/>
<evidence type="ECO:0000256" key="1">
    <source>
        <dbReference type="ARBA" id="ARBA00004496"/>
    </source>
</evidence>
<dbReference type="PROSITE" id="PS51755">
    <property type="entry name" value="OMPR_PHOB"/>
    <property type="match status" value="1"/>
</dbReference>
<dbReference type="SUPFAM" id="SSF46894">
    <property type="entry name" value="C-terminal effector domain of the bipartite response regulators"/>
    <property type="match status" value="1"/>
</dbReference>
<accession>A0AAP5GWH1</accession>
<protein>
    <submittedName>
        <fullName evidence="11">DNA-binding response OmpR family regulator</fullName>
    </submittedName>
</protein>
<dbReference type="InterPro" id="IPR039420">
    <property type="entry name" value="WalR-like"/>
</dbReference>
<evidence type="ECO:0000256" key="8">
    <source>
        <dbReference type="PROSITE-ProRule" id="PRU01091"/>
    </source>
</evidence>
<feature type="domain" description="OmpR/PhoB-type" evidence="10">
    <location>
        <begin position="124"/>
        <end position="226"/>
    </location>
</feature>
<dbReference type="GO" id="GO:0005829">
    <property type="term" value="C:cytosol"/>
    <property type="evidence" value="ECO:0007669"/>
    <property type="project" value="TreeGrafter"/>
</dbReference>
<dbReference type="InterPro" id="IPR001789">
    <property type="entry name" value="Sig_transdc_resp-reg_receiver"/>
</dbReference>
<evidence type="ECO:0000256" key="4">
    <source>
        <dbReference type="ARBA" id="ARBA00023015"/>
    </source>
</evidence>
<dbReference type="PANTHER" id="PTHR48111:SF1">
    <property type="entry name" value="TWO-COMPONENT RESPONSE REGULATOR ORR33"/>
    <property type="match status" value="1"/>
</dbReference>
<dbReference type="Gene3D" id="6.10.250.690">
    <property type="match status" value="1"/>
</dbReference>
<dbReference type="SMART" id="SM00862">
    <property type="entry name" value="Trans_reg_C"/>
    <property type="match status" value="1"/>
</dbReference>
<keyword evidence="3" id="KW-0902">Two-component regulatory system</keyword>
<dbReference type="Pfam" id="PF00486">
    <property type="entry name" value="Trans_reg_C"/>
    <property type="match status" value="1"/>
</dbReference>
<keyword evidence="4" id="KW-0805">Transcription regulation</keyword>
<dbReference type="GO" id="GO:0000976">
    <property type="term" value="F:transcription cis-regulatory region binding"/>
    <property type="evidence" value="ECO:0007669"/>
    <property type="project" value="TreeGrafter"/>
</dbReference>
<feature type="DNA-binding region" description="OmpR/PhoB-type" evidence="8">
    <location>
        <begin position="124"/>
        <end position="226"/>
    </location>
</feature>
<dbReference type="Gene3D" id="1.10.10.10">
    <property type="entry name" value="Winged helix-like DNA-binding domain superfamily/Winged helix DNA-binding domain"/>
    <property type="match status" value="1"/>
</dbReference>
<dbReference type="Gene3D" id="3.40.50.2300">
    <property type="match status" value="1"/>
</dbReference>
<dbReference type="GO" id="GO:0006355">
    <property type="term" value="P:regulation of DNA-templated transcription"/>
    <property type="evidence" value="ECO:0007669"/>
    <property type="project" value="InterPro"/>
</dbReference>
<dbReference type="InterPro" id="IPR036388">
    <property type="entry name" value="WH-like_DNA-bd_sf"/>
</dbReference>
<dbReference type="FunFam" id="1.10.10.10:FF:000018">
    <property type="entry name" value="DNA-binding response regulator ResD"/>
    <property type="match status" value="1"/>
</dbReference>
<dbReference type="GO" id="GO:0000156">
    <property type="term" value="F:phosphorelay response regulator activity"/>
    <property type="evidence" value="ECO:0007669"/>
    <property type="project" value="TreeGrafter"/>
</dbReference>
<evidence type="ECO:0000256" key="7">
    <source>
        <dbReference type="PROSITE-ProRule" id="PRU00169"/>
    </source>
</evidence>
<dbReference type="InterPro" id="IPR011006">
    <property type="entry name" value="CheY-like_superfamily"/>
</dbReference>
<evidence type="ECO:0000256" key="2">
    <source>
        <dbReference type="ARBA" id="ARBA00022553"/>
    </source>
</evidence>
<evidence type="ECO:0000313" key="12">
    <source>
        <dbReference type="Proteomes" id="UP001254832"/>
    </source>
</evidence>
<dbReference type="SMART" id="SM00448">
    <property type="entry name" value="REC"/>
    <property type="match status" value="1"/>
</dbReference>
<feature type="modified residue" description="4-aspartylphosphate" evidence="7">
    <location>
        <position position="52"/>
    </location>
</feature>
<comment type="subcellular location">
    <subcellularLocation>
        <location evidence="1">Cytoplasm</location>
    </subcellularLocation>
</comment>
<dbReference type="GO" id="GO:0032993">
    <property type="term" value="C:protein-DNA complex"/>
    <property type="evidence" value="ECO:0007669"/>
    <property type="project" value="TreeGrafter"/>
</dbReference>
<reference evidence="11" key="1">
    <citation type="submission" date="2023-07" db="EMBL/GenBank/DDBJ databases">
        <title>Sorghum-associated microbial communities from plants grown in Nebraska, USA.</title>
        <authorList>
            <person name="Schachtman D."/>
        </authorList>
    </citation>
    <scope>NUCLEOTIDE SEQUENCE</scope>
    <source>
        <strain evidence="11">BE80</strain>
    </source>
</reference>
<dbReference type="EMBL" id="JAVDTR010000001">
    <property type="protein sequence ID" value="MDR6721602.1"/>
    <property type="molecule type" value="Genomic_DNA"/>
</dbReference>
<sequence length="226" mass="25881">MKNRSILYIEDNEKIGSWVKEELEQQGFAVQWLLSGEGAEEAVSQHEVVILDIMLPGLDGFTVGKRLKKAAPTVPILLLSARTSIDDKVDGLQFADDYLTKPFHTEELVARLKVLIRRGGTTYSERISLGNHIEVDPACQMVFNKDTGEEIILTGRQHQILMYFLRHPNQVLPKEQIYEAIWQEAYITGDKTLMVHIRRLRQKLERNPDSPEIIETLKGIGYRVKQ</sequence>
<feature type="domain" description="Response regulatory" evidence="9">
    <location>
        <begin position="5"/>
        <end position="116"/>
    </location>
</feature>
<evidence type="ECO:0000259" key="9">
    <source>
        <dbReference type="PROSITE" id="PS50110"/>
    </source>
</evidence>
<dbReference type="InterPro" id="IPR001867">
    <property type="entry name" value="OmpR/PhoB-type_DNA-bd"/>
</dbReference>
<evidence type="ECO:0000256" key="5">
    <source>
        <dbReference type="ARBA" id="ARBA00023125"/>
    </source>
</evidence>
<name>A0AAP5GWH1_PAEAM</name>
<dbReference type="PANTHER" id="PTHR48111">
    <property type="entry name" value="REGULATOR OF RPOS"/>
    <property type="match status" value="1"/>
</dbReference>
<keyword evidence="5 8" id="KW-0238">DNA-binding</keyword>
<dbReference type="PROSITE" id="PS50110">
    <property type="entry name" value="RESPONSE_REGULATORY"/>
    <property type="match status" value="1"/>
</dbReference>
<comment type="caution">
    <text evidence="11">The sequence shown here is derived from an EMBL/GenBank/DDBJ whole genome shotgun (WGS) entry which is preliminary data.</text>
</comment>
<dbReference type="RefSeq" id="WP_056690900.1">
    <property type="nucleotide sequence ID" value="NZ_JAVDTR010000001.1"/>
</dbReference>
<keyword evidence="2 7" id="KW-0597">Phosphoprotein</keyword>
<dbReference type="InterPro" id="IPR016032">
    <property type="entry name" value="Sig_transdc_resp-reg_C-effctor"/>
</dbReference>
<evidence type="ECO:0000256" key="6">
    <source>
        <dbReference type="ARBA" id="ARBA00023163"/>
    </source>
</evidence>
<evidence type="ECO:0000259" key="10">
    <source>
        <dbReference type="PROSITE" id="PS51755"/>
    </source>
</evidence>
<dbReference type="Pfam" id="PF00072">
    <property type="entry name" value="Response_reg"/>
    <property type="match status" value="1"/>
</dbReference>
<evidence type="ECO:0000313" key="11">
    <source>
        <dbReference type="EMBL" id="MDR6721602.1"/>
    </source>
</evidence>
<gene>
    <name evidence="11" type="ORF">J2W91_000050</name>
</gene>
<keyword evidence="6" id="KW-0804">Transcription</keyword>
<organism evidence="11 12">
    <name type="scientific">Paenibacillus amylolyticus</name>
    <dbReference type="NCBI Taxonomy" id="1451"/>
    <lineage>
        <taxon>Bacteria</taxon>
        <taxon>Bacillati</taxon>
        <taxon>Bacillota</taxon>
        <taxon>Bacilli</taxon>
        <taxon>Bacillales</taxon>
        <taxon>Paenibacillaceae</taxon>
        <taxon>Paenibacillus</taxon>
    </lineage>
</organism>
<evidence type="ECO:0000256" key="3">
    <source>
        <dbReference type="ARBA" id="ARBA00023012"/>
    </source>
</evidence>
<dbReference type="SUPFAM" id="SSF52172">
    <property type="entry name" value="CheY-like"/>
    <property type="match status" value="1"/>
</dbReference>
<dbReference type="CDD" id="cd00383">
    <property type="entry name" value="trans_reg_C"/>
    <property type="match status" value="1"/>
</dbReference>